<evidence type="ECO:0000256" key="1">
    <source>
        <dbReference type="ARBA" id="ARBA00008857"/>
    </source>
</evidence>
<evidence type="ECO:0000256" key="2">
    <source>
        <dbReference type="ARBA" id="ARBA00022908"/>
    </source>
</evidence>
<organism evidence="6 7">
    <name type="scientific">Pseudoalteromonas arctica</name>
    <dbReference type="NCBI Taxonomy" id="394751"/>
    <lineage>
        <taxon>Bacteria</taxon>
        <taxon>Pseudomonadati</taxon>
        <taxon>Pseudomonadota</taxon>
        <taxon>Gammaproteobacteria</taxon>
        <taxon>Alteromonadales</taxon>
        <taxon>Pseudoalteromonadaceae</taxon>
        <taxon>Pseudoalteromonas</taxon>
    </lineage>
</organism>
<dbReference type="Gene3D" id="1.10.443.10">
    <property type="entry name" value="Intergrase catalytic core"/>
    <property type="match status" value="1"/>
</dbReference>
<dbReference type="Pfam" id="PF13356">
    <property type="entry name" value="Arm-DNA-bind_3"/>
    <property type="match status" value="1"/>
</dbReference>
<dbReference type="EMBL" id="JABBMT010000007">
    <property type="protein sequence ID" value="NMM40499.1"/>
    <property type="molecule type" value="Genomic_DNA"/>
</dbReference>
<dbReference type="GO" id="GO:0015074">
    <property type="term" value="P:DNA integration"/>
    <property type="evidence" value="ECO:0007669"/>
    <property type="project" value="UniProtKB-KW"/>
</dbReference>
<proteinExistence type="inferred from homology"/>
<comment type="caution">
    <text evidence="6">The sequence shown here is derived from an EMBL/GenBank/DDBJ whole genome shotgun (WGS) entry which is preliminary data.</text>
</comment>
<evidence type="ECO:0000256" key="3">
    <source>
        <dbReference type="ARBA" id="ARBA00023125"/>
    </source>
</evidence>
<feature type="domain" description="Tyr recombinase" evidence="5">
    <location>
        <begin position="219"/>
        <end position="403"/>
    </location>
</feature>
<dbReference type="InterPro" id="IPR011010">
    <property type="entry name" value="DNA_brk_join_enz"/>
</dbReference>
<comment type="similarity">
    <text evidence="1">Belongs to the 'phage' integrase family.</text>
</comment>
<keyword evidence="2" id="KW-0229">DNA integration</keyword>
<evidence type="ECO:0000313" key="6">
    <source>
        <dbReference type="EMBL" id="NMM40499.1"/>
    </source>
</evidence>
<dbReference type="RefSeq" id="WP_169019559.1">
    <property type="nucleotide sequence ID" value="NZ_JABBMT010000007.1"/>
</dbReference>
<dbReference type="AlphaFoldDB" id="A0A7Y0DRZ3"/>
<dbReference type="GO" id="GO:0006310">
    <property type="term" value="P:DNA recombination"/>
    <property type="evidence" value="ECO:0007669"/>
    <property type="project" value="UniProtKB-KW"/>
</dbReference>
<dbReference type="InterPro" id="IPR002104">
    <property type="entry name" value="Integrase_catalytic"/>
</dbReference>
<keyword evidence="4" id="KW-0233">DNA recombination</keyword>
<gene>
    <name evidence="6" type="ORF">HHO47_06465</name>
</gene>
<keyword evidence="3 6" id="KW-0238">DNA-binding</keyword>
<evidence type="ECO:0000259" key="5">
    <source>
        <dbReference type="PROSITE" id="PS51898"/>
    </source>
</evidence>
<accession>A0A7Y0DRZ3</accession>
<keyword evidence="7" id="KW-1185">Reference proteome</keyword>
<dbReference type="PANTHER" id="PTHR30629">
    <property type="entry name" value="PROPHAGE INTEGRASE"/>
    <property type="match status" value="1"/>
</dbReference>
<evidence type="ECO:0000313" key="7">
    <source>
        <dbReference type="Proteomes" id="UP000570493"/>
    </source>
</evidence>
<dbReference type="Gene3D" id="3.30.160.390">
    <property type="entry name" value="Integrase, DNA-binding domain"/>
    <property type="match status" value="1"/>
</dbReference>
<dbReference type="Pfam" id="PF00589">
    <property type="entry name" value="Phage_integrase"/>
    <property type="match status" value="1"/>
</dbReference>
<sequence length="412" mass="47854">MNFTDKSIKALKAKDKRYVLTESGNYGEGRLQIRVSETGAKTFRVQYHLNDKRKVIGLGNYPVVDLKTARSKHAEISVLLSNNIDPQEHQLKTQKAEFASSAKRTMLEMLDDFNVFISTRWAESTIGRTEKLIKRNITPFIATDLMPDEFTIDMARDIIYRVYNRGAKEQSRLVRSTLMSILKFAIDFDNSPEQYKKPNLYDIKTNFIRDINFETPKNKGERWLSEAELKKVWNADDLPYYTQQYIKLALLLGGQRVNEVYGSYVSDFDLENKTFTIPANRIKVKQRGDHIVPLCDTAIPIIQELMQQAGKAGQMFPHRDNPTATAHVSTIRMAILRWCEKNEVPPFNPRDLRRTCKTLMGKAGIDKINRDILQQHNKFDVSSVHYDRYDYMKEKHQSIEVWEQFLLDNIGK</sequence>
<evidence type="ECO:0000256" key="4">
    <source>
        <dbReference type="ARBA" id="ARBA00023172"/>
    </source>
</evidence>
<dbReference type="InterPro" id="IPR013762">
    <property type="entry name" value="Integrase-like_cat_sf"/>
</dbReference>
<dbReference type="Proteomes" id="UP000570493">
    <property type="component" value="Unassembled WGS sequence"/>
</dbReference>
<dbReference type="InterPro" id="IPR010998">
    <property type="entry name" value="Integrase_recombinase_N"/>
</dbReference>
<dbReference type="PROSITE" id="PS51898">
    <property type="entry name" value="TYR_RECOMBINASE"/>
    <property type="match status" value="1"/>
</dbReference>
<name>A0A7Y0DRZ3_9GAMM</name>
<dbReference type="InterPro" id="IPR050808">
    <property type="entry name" value="Phage_Integrase"/>
</dbReference>
<dbReference type="InterPro" id="IPR038488">
    <property type="entry name" value="Integrase_DNA-bd_sf"/>
</dbReference>
<reference evidence="6" key="1">
    <citation type="submission" date="2020-04" db="EMBL/GenBank/DDBJ databases">
        <title>Genome Sequencing for Pseudoaltermonas arctica.</title>
        <authorList>
            <person name="Elkins N.S."/>
        </authorList>
    </citation>
    <scope>NUCLEOTIDE SEQUENCE [LARGE SCALE GENOMIC DNA]</scope>
    <source>
        <strain evidence="6">NEC-BIFX-2020_0012</strain>
    </source>
</reference>
<dbReference type="SUPFAM" id="SSF56349">
    <property type="entry name" value="DNA breaking-rejoining enzymes"/>
    <property type="match status" value="1"/>
</dbReference>
<dbReference type="Gene3D" id="1.10.150.130">
    <property type="match status" value="1"/>
</dbReference>
<dbReference type="PANTHER" id="PTHR30629:SF2">
    <property type="entry name" value="PROPHAGE INTEGRASE INTS-RELATED"/>
    <property type="match status" value="1"/>
</dbReference>
<dbReference type="GO" id="GO:0003677">
    <property type="term" value="F:DNA binding"/>
    <property type="evidence" value="ECO:0007669"/>
    <property type="project" value="UniProtKB-KW"/>
</dbReference>
<dbReference type="InterPro" id="IPR025166">
    <property type="entry name" value="Integrase_DNA_bind_dom"/>
</dbReference>
<dbReference type="CDD" id="cd00801">
    <property type="entry name" value="INT_P4_C"/>
    <property type="match status" value="1"/>
</dbReference>
<protein>
    <submittedName>
        <fullName evidence="6">Integrase arm-type DNA-binding domain-containing protein</fullName>
    </submittedName>
</protein>